<sequence>MQGFLARLLSVFLLGSASSAFLLRSSPLAPFRQGRRDARSSLLMAEKPLDISLDRDRFVLDNGIECLTVSLKQSSTAMVGMILNVGGNMDVHCPLNFKNKTDDTRMYGVAHLMEHIWTGRDFKVFQASNACVGDAVTTFFEYCNPDNIDDSLEGLVELLTEFNHPSERMLGEIQRIDSEFHYAKAKPIRHSMQAYRQATREWRPYFSIGNLNTLVPPGKLISGKDELLVPGKFSGKANKKKHSSGLADGLTWEELKDRPFEELAEYSRAKLRRTAKAVERHFATFYVPQNIKAFAVADLSLEDLRDAMEDSWGTLNFDSVTVPDKLYPPPQKMRKAPERKEDICDLNWHVDVFAPQSAFDMLTIYYNFNSKVRPVAEEEETRKLTDEQFALREFFLELPKSVQGRYVQVMLNFLTSYLNPVGFINRRAEEVDGPGAVWISDWVPGCKAFSSFGCSDMTSEAISVLTPLGRERAGLVVDAWVEFFDDVRKRARDGWLRDETREFRLALIWKTVQAGQTFLSELDGRESGEVIESISGLFTSSDVAEAFFTKYENDPENFDIKLMEAAFGFLTPLRAVSTLVSNTPAKSGIEEPSGVLSPKLVPDTAKDPFFESVTRRAPLTDVLQAVRNEGRVSKLVLKGQRRPKTEDSNLTSAQRWNDGLFQSDLVMAKKQALERERRQRAREEGLDMEEKGGDFFGGLKKTFKKGVTAVKVAATKDVGSIFTDEDEQNNLNLATGSATEKDRKTAFAETKQRTDLNFLPFTEVVDLRSLDGVYVDSKEGRMWPGGPEVIVYDRTGRDRIQTTWRTVSGSSRANLDFVGLPPPMATPLSLATPTYAETDFFPDPSTVAHLSNPAIVASEKNFAMTAVFAELLNGAFQGRDSARESATKGEKREQDGEKFKGVGRVLQMPSGMACVAQALPAGSLTLRLVGSESPLFSAKEKAQKPLPFDAPFNPEDPDLPEPSGGQERQRHVRTKENLKMEMELLEGDTPPDEGSPRGIRLLPEVDVPKLKGYWLFPNARGVLGRLLELESKWDEFKSGKLMEQAMSRKEDDFETKAEVSARLEARRWARLFLNLRGSFDDARRRVVQRHQVALGNAAVSLEPIYVLKQKLVFEGRVGDAGRRGVGEGWSKLLECVDFVEKGEMSFEEVMDFGVAVLKRHRLQLFVEGRFGDANEAQEQHAWLEQLYEEANVTSPYPANPDSSSAAVGAFFQKRGTNMGTGVGDSPSSSKTPLQLSGFSQNTLTVANRAMRNAPAEAAVDFGSILTPNLPPVPTEETAESKPVEEPSETAALDTDEDLLAAMLGGGAETAGESPGEGGKSESHAGHHQSAGVKLLSESHAAVESDRGHTGKRFPGPSEWTEALPFLSMDPDELEKPWRGSRETRQVLRNSTNPAEANSQLCVALRLTVPPRLSAMDRTLLDKQGEKLGVDRRRAEQLWQFVKDYLYPALSVYWYWWCASDQSGWLSYHAECRFTEIPGHTAPYLLVYAGSSVASASELEHEFHTFFHSFVRSTLKKGFPEAVLRELCPDWTSDELFNWLDAQFGSFESRDRNSVSVEVEGQQNEKNRNHPVVAAYARARQRDTSEAMLERMKGKIRKEYEKLRKQSGGKPIDIRQLMDLDIEMEEA</sequence>
<dbReference type="Gene3D" id="3.30.830.10">
    <property type="entry name" value="Metalloenzyme, LuxS/M16 peptidase-like"/>
    <property type="match status" value="1"/>
</dbReference>
<evidence type="ECO:0000256" key="1">
    <source>
        <dbReference type="SAM" id="MobiDB-lite"/>
    </source>
</evidence>
<feature type="region of interest" description="Disordered" evidence="1">
    <location>
        <begin position="1262"/>
        <end position="1292"/>
    </location>
</feature>
<evidence type="ECO:0000313" key="3">
    <source>
        <dbReference type="EMBL" id="CEM22299.1"/>
    </source>
</evidence>
<name>A0A0G4G2I1_9ALVE</name>
<reference evidence="3" key="1">
    <citation type="submission" date="2014-11" db="EMBL/GenBank/DDBJ databases">
        <authorList>
            <person name="Otto D Thomas"/>
            <person name="Naeem Raeece"/>
        </authorList>
    </citation>
    <scope>NUCLEOTIDE SEQUENCE</scope>
</reference>
<proteinExistence type="predicted"/>
<evidence type="ECO:0000256" key="2">
    <source>
        <dbReference type="SAM" id="SignalP"/>
    </source>
</evidence>
<dbReference type="VEuPathDB" id="CryptoDB:Cvel_19920"/>
<gene>
    <name evidence="3" type="ORF">Cvel_19920</name>
</gene>
<feature type="region of interest" description="Disordered" evidence="1">
    <location>
        <begin position="940"/>
        <end position="971"/>
    </location>
</feature>
<evidence type="ECO:0008006" key="4">
    <source>
        <dbReference type="Google" id="ProtNLM"/>
    </source>
</evidence>
<dbReference type="EMBL" id="CDMZ01000830">
    <property type="protein sequence ID" value="CEM22299.1"/>
    <property type="molecule type" value="Genomic_DNA"/>
</dbReference>
<feature type="signal peptide" evidence="2">
    <location>
        <begin position="1"/>
        <end position="19"/>
    </location>
</feature>
<protein>
    <recommendedName>
        <fullName evidence="4">Peptidase M16 N-terminal domain-containing protein</fullName>
    </recommendedName>
</protein>
<dbReference type="InterPro" id="IPR011249">
    <property type="entry name" value="Metalloenz_LuxS/M16"/>
</dbReference>
<dbReference type="SUPFAM" id="SSF63411">
    <property type="entry name" value="LuxS/MPP-like metallohydrolase"/>
    <property type="match status" value="1"/>
</dbReference>
<accession>A0A0G4G2I1</accession>
<dbReference type="GO" id="GO:0046872">
    <property type="term" value="F:metal ion binding"/>
    <property type="evidence" value="ECO:0007669"/>
    <property type="project" value="InterPro"/>
</dbReference>
<organism evidence="3">
    <name type="scientific">Chromera velia CCMP2878</name>
    <dbReference type="NCBI Taxonomy" id="1169474"/>
    <lineage>
        <taxon>Eukaryota</taxon>
        <taxon>Sar</taxon>
        <taxon>Alveolata</taxon>
        <taxon>Colpodellida</taxon>
        <taxon>Chromeraceae</taxon>
        <taxon>Chromera</taxon>
    </lineage>
</organism>
<feature type="region of interest" description="Disordered" evidence="1">
    <location>
        <begin position="1306"/>
        <end position="1362"/>
    </location>
</feature>
<feature type="chain" id="PRO_5005190103" description="Peptidase M16 N-terminal domain-containing protein" evidence="2">
    <location>
        <begin position="20"/>
        <end position="1626"/>
    </location>
</feature>
<keyword evidence="2" id="KW-0732">Signal</keyword>